<feature type="domain" description="MADS-box" evidence="7">
    <location>
        <begin position="1"/>
        <end position="61"/>
    </location>
</feature>
<evidence type="ECO:0000256" key="1">
    <source>
        <dbReference type="ARBA" id="ARBA00004123"/>
    </source>
</evidence>
<dbReference type="GO" id="GO:0000978">
    <property type="term" value="F:RNA polymerase II cis-regulatory region sequence-specific DNA binding"/>
    <property type="evidence" value="ECO:0007669"/>
    <property type="project" value="TreeGrafter"/>
</dbReference>
<dbReference type="PRINTS" id="PR00404">
    <property type="entry name" value="MADSDOMAIN"/>
</dbReference>
<comment type="subcellular location">
    <subcellularLocation>
        <location evidence="1">Nucleus</location>
    </subcellularLocation>
</comment>
<evidence type="ECO:0000256" key="4">
    <source>
        <dbReference type="ARBA" id="ARBA00023163"/>
    </source>
</evidence>
<keyword evidence="4" id="KW-0804">Transcription</keyword>
<protein>
    <submittedName>
        <fullName evidence="8">Transcription factor, MADS-box</fullName>
    </submittedName>
</protein>
<gene>
    <name evidence="8" type="ORF">RJ641_001855</name>
</gene>
<organism evidence="8 9">
    <name type="scientific">Dillenia turbinata</name>
    <dbReference type="NCBI Taxonomy" id="194707"/>
    <lineage>
        <taxon>Eukaryota</taxon>
        <taxon>Viridiplantae</taxon>
        <taxon>Streptophyta</taxon>
        <taxon>Embryophyta</taxon>
        <taxon>Tracheophyta</taxon>
        <taxon>Spermatophyta</taxon>
        <taxon>Magnoliopsida</taxon>
        <taxon>eudicotyledons</taxon>
        <taxon>Gunneridae</taxon>
        <taxon>Pentapetalae</taxon>
        <taxon>Dilleniales</taxon>
        <taxon>Dilleniaceae</taxon>
        <taxon>Dillenia</taxon>
    </lineage>
</organism>
<dbReference type="Proteomes" id="UP001370490">
    <property type="component" value="Unassembled WGS sequence"/>
</dbReference>
<proteinExistence type="predicted"/>
<reference evidence="8 9" key="1">
    <citation type="submission" date="2023-12" db="EMBL/GenBank/DDBJ databases">
        <title>A high-quality genome assembly for Dillenia turbinata (Dilleniales).</title>
        <authorList>
            <person name="Chanderbali A."/>
        </authorList>
    </citation>
    <scope>NUCLEOTIDE SEQUENCE [LARGE SCALE GENOMIC DNA]</scope>
    <source>
        <strain evidence="8">LSX21</strain>
        <tissue evidence="8">Leaf</tissue>
    </source>
</reference>
<dbReference type="PROSITE" id="PS50066">
    <property type="entry name" value="MADS_BOX_2"/>
    <property type="match status" value="1"/>
</dbReference>
<dbReference type="Pfam" id="PF00319">
    <property type="entry name" value="SRF-TF"/>
    <property type="match status" value="1"/>
</dbReference>
<dbReference type="EMBL" id="JBAMMX010000010">
    <property type="protein sequence ID" value="KAK6932231.1"/>
    <property type="molecule type" value="Genomic_DNA"/>
</dbReference>
<accession>A0AAN8VM41</accession>
<evidence type="ECO:0000256" key="3">
    <source>
        <dbReference type="ARBA" id="ARBA00023125"/>
    </source>
</evidence>
<feature type="coiled-coil region" evidence="6">
    <location>
        <begin position="133"/>
        <end position="160"/>
    </location>
</feature>
<evidence type="ECO:0000313" key="9">
    <source>
        <dbReference type="Proteomes" id="UP001370490"/>
    </source>
</evidence>
<keyword evidence="9" id="KW-1185">Reference proteome</keyword>
<dbReference type="AlphaFoldDB" id="A0AAN8VM41"/>
<dbReference type="Gene3D" id="3.40.1810.10">
    <property type="entry name" value="Transcription factor, MADS-box"/>
    <property type="match status" value="1"/>
</dbReference>
<sequence length="297" mass="33911">MGKRKIEIKKITEKSKLMVTFSKRRQGLMSKSAELSRVSGAQIALIVTSPANKFFTYGHPSADCVINRFLGTEDNVKDYEDNFVKDEAQRKEIEVLERLLEVEKEKERKLRCSDDRYSWVLYADDTMVKGLELDELVNYINALEELKNSMEKRIFEVEMEMTSQPVVDHSLTDHLSPQDVALVVAILAAVLGELTEMGMNFIKSSHFQFMSEPTKAENDNGKKWLISNRHAMDLELGTTDAMRSGPYGQIFRPDNFVSSLNATFSVLQLVENMDERMALDNEALYGICSRYSQAYKS</sequence>
<evidence type="ECO:0000256" key="5">
    <source>
        <dbReference type="ARBA" id="ARBA00023242"/>
    </source>
</evidence>
<dbReference type="GO" id="GO:0046983">
    <property type="term" value="F:protein dimerization activity"/>
    <property type="evidence" value="ECO:0007669"/>
    <property type="project" value="InterPro"/>
</dbReference>
<dbReference type="SUPFAM" id="SSF52490">
    <property type="entry name" value="Tubulin nucleotide-binding domain-like"/>
    <property type="match status" value="1"/>
</dbReference>
<comment type="caution">
    <text evidence="8">The sequence shown here is derived from an EMBL/GenBank/DDBJ whole genome shotgun (WGS) entry which is preliminary data.</text>
</comment>
<dbReference type="InterPro" id="IPR036525">
    <property type="entry name" value="Tubulin/FtsZ_GTPase_sf"/>
</dbReference>
<dbReference type="PANTHER" id="PTHR11945:SF629">
    <property type="entry name" value="OS02G0164450 PROTEIN"/>
    <property type="match status" value="1"/>
</dbReference>
<dbReference type="PANTHER" id="PTHR11945">
    <property type="entry name" value="MADS BOX PROTEIN"/>
    <property type="match status" value="1"/>
</dbReference>
<evidence type="ECO:0000256" key="2">
    <source>
        <dbReference type="ARBA" id="ARBA00023015"/>
    </source>
</evidence>
<keyword evidence="6" id="KW-0175">Coiled coil</keyword>
<keyword evidence="5" id="KW-0539">Nucleus</keyword>
<dbReference type="SMART" id="SM00432">
    <property type="entry name" value="MADS"/>
    <property type="match status" value="1"/>
</dbReference>
<evidence type="ECO:0000313" key="8">
    <source>
        <dbReference type="EMBL" id="KAK6932231.1"/>
    </source>
</evidence>
<dbReference type="SUPFAM" id="SSF55455">
    <property type="entry name" value="SRF-like"/>
    <property type="match status" value="1"/>
</dbReference>
<name>A0AAN8VM41_9MAGN</name>
<dbReference type="GO" id="GO:0000981">
    <property type="term" value="F:DNA-binding transcription factor activity, RNA polymerase II-specific"/>
    <property type="evidence" value="ECO:0007669"/>
    <property type="project" value="TreeGrafter"/>
</dbReference>
<evidence type="ECO:0000259" key="7">
    <source>
        <dbReference type="PROSITE" id="PS50066"/>
    </source>
</evidence>
<dbReference type="InterPro" id="IPR002100">
    <property type="entry name" value="TF_MADSbox"/>
</dbReference>
<keyword evidence="3" id="KW-0238">DNA-binding</keyword>
<keyword evidence="2" id="KW-0805">Transcription regulation</keyword>
<dbReference type="InterPro" id="IPR036879">
    <property type="entry name" value="TF_MADSbox_sf"/>
</dbReference>
<dbReference type="GO" id="GO:0005634">
    <property type="term" value="C:nucleus"/>
    <property type="evidence" value="ECO:0007669"/>
    <property type="project" value="UniProtKB-SubCell"/>
</dbReference>
<evidence type="ECO:0000256" key="6">
    <source>
        <dbReference type="SAM" id="Coils"/>
    </source>
</evidence>